<keyword evidence="2" id="KW-0812">Transmembrane</keyword>
<evidence type="ECO:0000256" key="1">
    <source>
        <dbReference type="SAM" id="MobiDB-lite"/>
    </source>
</evidence>
<evidence type="ECO:0000313" key="3">
    <source>
        <dbReference type="EMBL" id="KAG9277890.1"/>
    </source>
</evidence>
<accession>A0A8T2M2G8</accession>
<evidence type="ECO:0000256" key="2">
    <source>
        <dbReference type="SAM" id="Phobius"/>
    </source>
</evidence>
<feature type="transmembrane region" description="Helical" evidence="2">
    <location>
        <begin position="20"/>
        <end position="36"/>
    </location>
</feature>
<dbReference type="AlphaFoldDB" id="A0A8T2M2G8"/>
<comment type="caution">
    <text evidence="3">The sequence shown here is derived from an EMBL/GenBank/DDBJ whole genome shotgun (WGS) entry which is preliminary data.</text>
</comment>
<keyword evidence="2" id="KW-1133">Transmembrane helix</keyword>
<dbReference type="EMBL" id="JAICCE010000005">
    <property type="protein sequence ID" value="KAG9277890.1"/>
    <property type="molecule type" value="Genomic_DNA"/>
</dbReference>
<proteinExistence type="predicted"/>
<keyword evidence="2" id="KW-0472">Membrane</keyword>
<organism evidence="3 4">
    <name type="scientific">Astyanax mexicanus</name>
    <name type="common">Blind cave fish</name>
    <name type="synonym">Astyanax fasciatus mexicanus</name>
    <dbReference type="NCBI Taxonomy" id="7994"/>
    <lineage>
        <taxon>Eukaryota</taxon>
        <taxon>Metazoa</taxon>
        <taxon>Chordata</taxon>
        <taxon>Craniata</taxon>
        <taxon>Vertebrata</taxon>
        <taxon>Euteleostomi</taxon>
        <taxon>Actinopterygii</taxon>
        <taxon>Neopterygii</taxon>
        <taxon>Teleostei</taxon>
        <taxon>Ostariophysi</taxon>
        <taxon>Characiformes</taxon>
        <taxon>Characoidei</taxon>
        <taxon>Acestrorhamphidae</taxon>
        <taxon>Acestrorhamphinae</taxon>
        <taxon>Astyanax</taxon>
    </lineage>
</organism>
<sequence length="90" mass="10264">MRNEKKEIERKRGIRLKRVAGIRLGCCYLIVTWVVGCSERVTERNARTLPEHAPQSGGHASGRTLKKERTARQNDGRDATDTHSLLHTER</sequence>
<name>A0A8T2M2G8_ASTMX</name>
<feature type="compositionally biased region" description="Basic and acidic residues" evidence="1">
    <location>
        <begin position="65"/>
        <end position="90"/>
    </location>
</feature>
<gene>
    <name evidence="3" type="ORF">AMEX_G7937</name>
</gene>
<reference evidence="3 4" key="1">
    <citation type="submission" date="2021-07" db="EMBL/GenBank/DDBJ databases">
        <authorList>
            <person name="Imarazene B."/>
            <person name="Zahm M."/>
            <person name="Klopp C."/>
            <person name="Cabau C."/>
            <person name="Beille S."/>
            <person name="Jouanno E."/>
            <person name="Castinel A."/>
            <person name="Lluch J."/>
            <person name="Gil L."/>
            <person name="Kuchtly C."/>
            <person name="Lopez Roques C."/>
            <person name="Donnadieu C."/>
            <person name="Parrinello H."/>
            <person name="Journot L."/>
            <person name="Du K."/>
            <person name="Schartl M."/>
            <person name="Retaux S."/>
            <person name="Guiguen Y."/>
        </authorList>
    </citation>
    <scope>NUCLEOTIDE SEQUENCE [LARGE SCALE GENOMIC DNA]</scope>
    <source>
        <strain evidence="3">Pach_M1</strain>
        <tissue evidence="3">Testis</tissue>
    </source>
</reference>
<dbReference type="Proteomes" id="UP000752171">
    <property type="component" value="Unassembled WGS sequence"/>
</dbReference>
<evidence type="ECO:0000313" key="4">
    <source>
        <dbReference type="Proteomes" id="UP000752171"/>
    </source>
</evidence>
<feature type="region of interest" description="Disordered" evidence="1">
    <location>
        <begin position="46"/>
        <end position="90"/>
    </location>
</feature>
<protein>
    <submittedName>
        <fullName evidence="3">Uncharacterized protein</fullName>
    </submittedName>
</protein>